<proteinExistence type="inferred from homology"/>
<dbReference type="PROSITE" id="PS51471">
    <property type="entry name" value="FE2OG_OXY"/>
    <property type="match status" value="1"/>
</dbReference>
<dbReference type="InterPro" id="IPR005123">
    <property type="entry name" value="Oxoglu/Fe-dep_dioxygenase_dom"/>
</dbReference>
<name>A0A5N6KSA8_9ROSI</name>
<dbReference type="Proteomes" id="UP000327013">
    <property type="component" value="Unassembled WGS sequence"/>
</dbReference>
<dbReference type="GO" id="GO:0016491">
    <property type="term" value="F:oxidoreductase activity"/>
    <property type="evidence" value="ECO:0007669"/>
    <property type="project" value="UniProtKB-KW"/>
</dbReference>
<evidence type="ECO:0000259" key="2">
    <source>
        <dbReference type="PROSITE" id="PS51471"/>
    </source>
</evidence>
<evidence type="ECO:0000256" key="1">
    <source>
        <dbReference type="RuleBase" id="RU003682"/>
    </source>
</evidence>
<keyword evidence="1" id="KW-0408">Iron</keyword>
<evidence type="ECO:0000313" key="4">
    <source>
        <dbReference type="Proteomes" id="UP000327013"/>
    </source>
</evidence>
<dbReference type="AlphaFoldDB" id="A0A5N6KSA8"/>
<dbReference type="GO" id="GO:0046872">
    <property type="term" value="F:metal ion binding"/>
    <property type="evidence" value="ECO:0007669"/>
    <property type="project" value="UniProtKB-KW"/>
</dbReference>
<dbReference type="EMBL" id="VIBQ01000010">
    <property type="protein sequence ID" value="KAB8339343.1"/>
    <property type="molecule type" value="Genomic_DNA"/>
</dbReference>
<evidence type="ECO:0000313" key="3">
    <source>
        <dbReference type="EMBL" id="KAB8339343.1"/>
    </source>
</evidence>
<dbReference type="OrthoDB" id="288590at2759"/>
<sequence>MPTSEYFKRYPDFPSNIPEADIPTISLAELELGANDEVKLLYTACRRHGFFRLDLRDSDDGRNLLNNAVMMLDVSGETLSLDTKILEQFAYNPPKDLTGYKSAGKLKTDDGKLDAMEMYTLSQDDILSTSGQRTNPEPLDANRGQCYNFFRDASKCVSTVLNALDKSLDLAPGTLASRCPLDKPSDTSLRMLLSHPSTSSDSDRRITLGGHTDIGLITMLFNIVGGLQILPAADENVYDNWRYIKPLPGCAIINLGDTIVEWTGGLLRSALHRVVNPPGQQANVTRQSLAYLVRPAREMTMSRLAGGNSLIPPLPKGEQDDTRSVTEWATSRAMQIMKGELRPRTTGGVGA</sequence>
<reference evidence="3 4" key="1">
    <citation type="submission" date="2019-06" db="EMBL/GenBank/DDBJ databases">
        <title>A chromosomal-level reference genome of Carpinus fangiana (Coryloideae, Betulaceae).</title>
        <authorList>
            <person name="Yang X."/>
            <person name="Wang Z."/>
            <person name="Zhang L."/>
            <person name="Hao G."/>
            <person name="Liu J."/>
            <person name="Yang Y."/>
        </authorList>
    </citation>
    <scope>NUCLEOTIDE SEQUENCE [LARGE SCALE GENOMIC DNA]</scope>
    <source>
        <strain evidence="3">Cfa_2016G</strain>
        <tissue evidence="3">Leaf</tissue>
    </source>
</reference>
<gene>
    <name evidence="3" type="ORF">FH972_022276</name>
</gene>
<dbReference type="Gene3D" id="2.60.120.330">
    <property type="entry name" value="B-lactam Antibiotic, Isopenicillin N Synthase, Chain"/>
    <property type="match status" value="1"/>
</dbReference>
<comment type="similarity">
    <text evidence="1">Belongs to the iron/ascorbate-dependent oxidoreductase family.</text>
</comment>
<keyword evidence="4" id="KW-1185">Reference proteome</keyword>
<dbReference type="InterPro" id="IPR050231">
    <property type="entry name" value="Iron_ascorbate_oxido_reductase"/>
</dbReference>
<accession>A0A5N6KSA8</accession>
<protein>
    <recommendedName>
        <fullName evidence="2">Fe2OG dioxygenase domain-containing protein</fullName>
    </recommendedName>
</protein>
<feature type="domain" description="Fe2OG dioxygenase" evidence="2">
    <location>
        <begin position="187"/>
        <end position="295"/>
    </location>
</feature>
<dbReference type="InterPro" id="IPR044861">
    <property type="entry name" value="IPNS-like_FE2OG_OXY"/>
</dbReference>
<keyword evidence="1" id="KW-0479">Metal-binding</keyword>
<dbReference type="SUPFAM" id="SSF51197">
    <property type="entry name" value="Clavaminate synthase-like"/>
    <property type="match status" value="1"/>
</dbReference>
<dbReference type="PANTHER" id="PTHR47990">
    <property type="entry name" value="2-OXOGLUTARATE (2OG) AND FE(II)-DEPENDENT OXYGENASE SUPERFAMILY PROTEIN-RELATED"/>
    <property type="match status" value="1"/>
</dbReference>
<keyword evidence="1" id="KW-0560">Oxidoreductase</keyword>
<organism evidence="3 4">
    <name type="scientific">Carpinus fangiana</name>
    <dbReference type="NCBI Taxonomy" id="176857"/>
    <lineage>
        <taxon>Eukaryota</taxon>
        <taxon>Viridiplantae</taxon>
        <taxon>Streptophyta</taxon>
        <taxon>Embryophyta</taxon>
        <taxon>Tracheophyta</taxon>
        <taxon>Spermatophyta</taxon>
        <taxon>Magnoliopsida</taxon>
        <taxon>eudicotyledons</taxon>
        <taxon>Gunneridae</taxon>
        <taxon>Pentapetalae</taxon>
        <taxon>rosids</taxon>
        <taxon>fabids</taxon>
        <taxon>Fagales</taxon>
        <taxon>Betulaceae</taxon>
        <taxon>Carpinus</taxon>
    </lineage>
</organism>
<comment type="caution">
    <text evidence="3">The sequence shown here is derived from an EMBL/GenBank/DDBJ whole genome shotgun (WGS) entry which is preliminary data.</text>
</comment>
<dbReference type="InterPro" id="IPR027443">
    <property type="entry name" value="IPNS-like_sf"/>
</dbReference>
<dbReference type="Pfam" id="PF03171">
    <property type="entry name" value="2OG-FeII_Oxy"/>
    <property type="match status" value="1"/>
</dbReference>